<dbReference type="EC" id="1.16.1.1" evidence="7"/>
<dbReference type="PRINTS" id="PR00368">
    <property type="entry name" value="FADPNR"/>
</dbReference>
<organism evidence="7 8">
    <name type="scientific">Devosia psychrophila</name>
    <dbReference type="NCBI Taxonomy" id="728005"/>
    <lineage>
        <taxon>Bacteria</taxon>
        <taxon>Pseudomonadati</taxon>
        <taxon>Pseudomonadota</taxon>
        <taxon>Alphaproteobacteria</taxon>
        <taxon>Hyphomicrobiales</taxon>
        <taxon>Devosiaceae</taxon>
        <taxon>Devosia</taxon>
    </lineage>
</organism>
<dbReference type="PIRSF" id="PIRSF000350">
    <property type="entry name" value="Mercury_reductase_MerA"/>
    <property type="match status" value="1"/>
</dbReference>
<comment type="similarity">
    <text evidence="2">Belongs to the class-I pyridine nucleotide-disulfide oxidoreductase family.</text>
</comment>
<dbReference type="PRINTS" id="PR00411">
    <property type="entry name" value="PNDRDTASEI"/>
</dbReference>
<dbReference type="PANTHER" id="PTHR43014">
    <property type="entry name" value="MERCURIC REDUCTASE"/>
    <property type="match status" value="1"/>
</dbReference>
<evidence type="ECO:0000313" key="7">
    <source>
        <dbReference type="EMBL" id="KKC33351.1"/>
    </source>
</evidence>
<keyword evidence="3" id="KW-0285">Flavoprotein</keyword>
<dbReference type="GO" id="GO:0016152">
    <property type="term" value="F:mercury (II) reductase (NADP+) activity"/>
    <property type="evidence" value="ECO:0007669"/>
    <property type="project" value="UniProtKB-EC"/>
</dbReference>
<evidence type="ECO:0000256" key="3">
    <source>
        <dbReference type="ARBA" id="ARBA00022630"/>
    </source>
</evidence>
<comment type="caution">
    <text evidence="7">The sequence shown here is derived from an EMBL/GenBank/DDBJ whole genome shotgun (WGS) entry which is preliminary data.</text>
</comment>
<evidence type="ECO:0000259" key="5">
    <source>
        <dbReference type="Pfam" id="PF02852"/>
    </source>
</evidence>
<feature type="domain" description="Pyridine nucleotide-disulphide oxidoreductase dimerisation" evidence="5">
    <location>
        <begin position="351"/>
        <end position="452"/>
    </location>
</feature>
<gene>
    <name evidence="7" type="ORF">WH91_10080</name>
</gene>
<evidence type="ECO:0000259" key="6">
    <source>
        <dbReference type="Pfam" id="PF07992"/>
    </source>
</evidence>
<comment type="cofactor">
    <cofactor evidence="1">
        <name>FAD</name>
        <dbReference type="ChEBI" id="CHEBI:57692"/>
    </cofactor>
</comment>
<proteinExistence type="inferred from homology"/>
<keyword evidence="7" id="KW-0560">Oxidoreductase</keyword>
<dbReference type="Pfam" id="PF02852">
    <property type="entry name" value="Pyr_redox_dim"/>
    <property type="match status" value="1"/>
</dbReference>
<dbReference type="InterPro" id="IPR023753">
    <property type="entry name" value="FAD/NAD-binding_dom"/>
</dbReference>
<dbReference type="Gene3D" id="3.50.50.60">
    <property type="entry name" value="FAD/NAD(P)-binding domain"/>
    <property type="match status" value="2"/>
</dbReference>
<dbReference type="InterPro" id="IPR004099">
    <property type="entry name" value="Pyr_nucl-diS_OxRdtase_dimer"/>
</dbReference>
<name>A0ABR5DZ82_9HYPH</name>
<dbReference type="EMBL" id="LAPV01000093">
    <property type="protein sequence ID" value="KKC33351.1"/>
    <property type="molecule type" value="Genomic_DNA"/>
</dbReference>
<dbReference type="Gene3D" id="3.30.390.30">
    <property type="match status" value="1"/>
</dbReference>
<dbReference type="InterPro" id="IPR001100">
    <property type="entry name" value="Pyr_nuc-diS_OxRdtase"/>
</dbReference>
<dbReference type="SUPFAM" id="SSF51905">
    <property type="entry name" value="FAD/NAD(P)-binding domain"/>
    <property type="match status" value="1"/>
</dbReference>
<evidence type="ECO:0000313" key="8">
    <source>
        <dbReference type="Proteomes" id="UP000033519"/>
    </source>
</evidence>
<protein>
    <submittedName>
        <fullName evidence="7">Mercuric reductase</fullName>
        <ecNumber evidence="7">1.16.1.1</ecNumber>
    </submittedName>
</protein>
<keyword evidence="4" id="KW-0274">FAD</keyword>
<sequence length="463" mass="49317">MEATMSEQFDAIIIGAGQSGPFLAARLADAGKKVALIEKEHLGGTCVNDGCTPTKTLVASARAAWSARHAAEFGVVLTGSVTVDMKAVKARKDKVVGASVKSLTDWIGSLKTLEYIKGTGSFVSPTEVSVDNRVLTAPQIFINAGATASVPDWPGIRTVPYLTNTSMMNLDTLPGHLIIAGASYIGLEFAQMYARFGAKVTVIERGARPASREDEDVSTAIREILEAEGVTFLFDTTIEALAKAGNGALLSLKSGERRASVEGSHFLVAVGRTPNSAGLNLEAAGIKTDERGYIPVDDHLRTKARGIWAMGDINGRGAFTHTSYNDFEIVADNVIDHGKRSIAKRVPVYGLFIDPPLGRIGMSETEVRKSGKPALMAIMPMSKVARARERGETQGLMKVLVDAESKQILGATILGIGGDEVIHSLLQLMVAGTPYTTMMHTVHIHPTVTELIPSLLADLKPLE</sequence>
<reference evidence="7 8" key="1">
    <citation type="submission" date="2015-03" db="EMBL/GenBank/DDBJ databases">
        <authorList>
            <person name="Lepp D."/>
            <person name="Hassan Y.I."/>
            <person name="Li X.-Z."/>
            <person name="Zhou T."/>
        </authorList>
    </citation>
    <scope>NUCLEOTIDE SEQUENCE [LARGE SCALE GENOMIC DNA]</scope>
    <source>
        <strain evidence="7 8">Cr7-05</strain>
    </source>
</reference>
<dbReference type="SUPFAM" id="SSF55424">
    <property type="entry name" value="FAD/NAD-linked reductases, dimerisation (C-terminal) domain"/>
    <property type="match status" value="1"/>
</dbReference>
<evidence type="ECO:0000256" key="1">
    <source>
        <dbReference type="ARBA" id="ARBA00001974"/>
    </source>
</evidence>
<dbReference type="Proteomes" id="UP000033519">
    <property type="component" value="Unassembled WGS sequence"/>
</dbReference>
<feature type="domain" description="FAD/NAD(P)-binding" evidence="6">
    <location>
        <begin position="10"/>
        <end position="323"/>
    </location>
</feature>
<dbReference type="Pfam" id="PF07992">
    <property type="entry name" value="Pyr_redox_2"/>
    <property type="match status" value="1"/>
</dbReference>
<dbReference type="PANTHER" id="PTHR43014:SF2">
    <property type="entry name" value="MERCURIC REDUCTASE"/>
    <property type="match status" value="1"/>
</dbReference>
<keyword evidence="8" id="KW-1185">Reference proteome</keyword>
<dbReference type="InterPro" id="IPR036188">
    <property type="entry name" value="FAD/NAD-bd_sf"/>
</dbReference>
<evidence type="ECO:0000256" key="2">
    <source>
        <dbReference type="ARBA" id="ARBA00007532"/>
    </source>
</evidence>
<accession>A0ABR5DZ82</accession>
<evidence type="ECO:0000256" key="4">
    <source>
        <dbReference type="ARBA" id="ARBA00022827"/>
    </source>
</evidence>
<dbReference type="InterPro" id="IPR016156">
    <property type="entry name" value="FAD/NAD-linked_Rdtase_dimer_sf"/>
</dbReference>
<dbReference type="NCBIfam" id="NF004992">
    <property type="entry name" value="PRK06370.1-4"/>
    <property type="match status" value="1"/>
</dbReference>